<dbReference type="OrthoDB" id="192868at2"/>
<gene>
    <name evidence="4" type="ORF">SAMN02745229_03601</name>
</gene>
<accession>A0A1M6DWX7</accession>
<name>A0A1M6DWX7_BUTFI</name>
<evidence type="ECO:0000313" key="5">
    <source>
        <dbReference type="Proteomes" id="UP000184278"/>
    </source>
</evidence>
<dbReference type="AlphaFoldDB" id="A0A1M6DWX7"/>
<dbReference type="STRING" id="1121131.SAMN02745229_03601"/>
<dbReference type="EMBL" id="FQXK01000040">
    <property type="protein sequence ID" value="SHI77702.1"/>
    <property type="molecule type" value="Genomic_DNA"/>
</dbReference>
<evidence type="ECO:0000259" key="3">
    <source>
        <dbReference type="Pfam" id="PF13240"/>
    </source>
</evidence>
<keyword evidence="5" id="KW-1185">Reference proteome</keyword>
<dbReference type="RefSeq" id="WP_073389820.1">
    <property type="nucleotide sequence ID" value="NZ_FQXK01000040.1"/>
</dbReference>
<organism evidence="4 5">
    <name type="scientific">Butyrivibrio fibrisolvens DSM 3071</name>
    <dbReference type="NCBI Taxonomy" id="1121131"/>
    <lineage>
        <taxon>Bacteria</taxon>
        <taxon>Bacillati</taxon>
        <taxon>Bacillota</taxon>
        <taxon>Clostridia</taxon>
        <taxon>Lachnospirales</taxon>
        <taxon>Lachnospiraceae</taxon>
        <taxon>Butyrivibrio</taxon>
    </lineage>
</organism>
<evidence type="ECO:0000256" key="1">
    <source>
        <dbReference type="SAM" id="MobiDB-lite"/>
    </source>
</evidence>
<dbReference type="Proteomes" id="UP000184278">
    <property type="component" value="Unassembled WGS sequence"/>
</dbReference>
<protein>
    <submittedName>
        <fullName evidence="4">Zinc-ribbon domain-containing protein</fullName>
    </submittedName>
</protein>
<keyword evidence="2" id="KW-0812">Transmembrane</keyword>
<sequence>MFCPNCGKELPDGSKFCGFCGADISKEQKGNDAINGGMNDAATGMGGQSFGGYDPLGNGQGMSQPDNGQFYGGQNTNQYGGQFNQFDNNQYSGGQFDNNQYYNNNQYGAQQFGAQNPNMQYGAYGPMNQQPQPPKKSKKGIIAAIVSVILVLVIGGSAAAYHFISADKAKKKDDDDDKKIDVATSASTEEEEKKDDSSNAATEATTEPEEEEISGEEALELACENLSKVKDMTTEFSYVMECTMAAPDEGVSGDVVESAEFKIVTDYDVNAKNSDADALELAEGTVSREILGVEFDQEISVFRGDISGSYVSGIEYDTGERYVASESEVVTELLGFYDYDVYKAELQDKTEKVDGVECYVYVSEDTYDQGGISGVFSPISGIYNGDTDLCTVTIYVSKEDAQLVKVETEFTDIQDEPLQDSLRTYTGADDIEFTMDKLEYSLTFVEFDTGVDIDPDFEDLDDETVNVYTSFMLYLGGLLEMGDFDFTDTDDDVTEDDKTKYITDTYGALTYEVPEDWYGQEVDMSDDMSGYIYAPDKNAMSGILVMYSEVDTTSLTDSQLKQGIDSVLIYVADSYGVSYDEKDIKKGTVNGGYAENVRGPVDGSDMEMDIMVFETGGSGIGIVIFISEDIENSEYLAQYYHLLESLEF</sequence>
<dbReference type="Pfam" id="PF13240">
    <property type="entry name" value="Zn_Ribbon_1"/>
    <property type="match status" value="1"/>
</dbReference>
<evidence type="ECO:0000313" key="4">
    <source>
        <dbReference type="EMBL" id="SHI77702.1"/>
    </source>
</evidence>
<feature type="region of interest" description="Disordered" evidence="1">
    <location>
        <begin position="56"/>
        <end position="75"/>
    </location>
</feature>
<feature type="transmembrane region" description="Helical" evidence="2">
    <location>
        <begin position="141"/>
        <end position="164"/>
    </location>
</feature>
<evidence type="ECO:0000256" key="2">
    <source>
        <dbReference type="SAM" id="Phobius"/>
    </source>
</evidence>
<dbReference type="InterPro" id="IPR026870">
    <property type="entry name" value="Zinc_ribbon_dom"/>
</dbReference>
<reference evidence="5" key="1">
    <citation type="submission" date="2016-11" db="EMBL/GenBank/DDBJ databases">
        <authorList>
            <person name="Varghese N."/>
            <person name="Submissions S."/>
        </authorList>
    </citation>
    <scope>NUCLEOTIDE SEQUENCE [LARGE SCALE GENOMIC DNA]</scope>
    <source>
        <strain evidence="5">DSM 3071</strain>
    </source>
</reference>
<feature type="domain" description="Zinc-ribbon" evidence="3">
    <location>
        <begin position="2"/>
        <end position="23"/>
    </location>
</feature>
<dbReference type="GeneID" id="89509877"/>
<feature type="region of interest" description="Disordered" evidence="1">
    <location>
        <begin position="168"/>
        <end position="216"/>
    </location>
</feature>
<keyword evidence="2" id="KW-1133">Transmembrane helix</keyword>
<keyword evidence="2" id="KW-0472">Membrane</keyword>
<feature type="compositionally biased region" description="Basic and acidic residues" evidence="1">
    <location>
        <begin position="168"/>
        <end position="181"/>
    </location>
</feature>
<proteinExistence type="predicted"/>
<feature type="compositionally biased region" description="Acidic residues" evidence="1">
    <location>
        <begin position="206"/>
        <end position="216"/>
    </location>
</feature>